<reference evidence="3" key="1">
    <citation type="journal article" date="2014" name="Proc. Natl. Acad. Sci. U.S.A.">
        <title>Extensive sampling of basidiomycete genomes demonstrates inadequacy of the white-rot/brown-rot paradigm for wood decay fungi.</title>
        <authorList>
            <person name="Riley R."/>
            <person name="Salamov A.A."/>
            <person name="Brown D.W."/>
            <person name="Nagy L.G."/>
            <person name="Floudas D."/>
            <person name="Held B.W."/>
            <person name="Levasseur A."/>
            <person name="Lombard V."/>
            <person name="Morin E."/>
            <person name="Otillar R."/>
            <person name="Lindquist E.A."/>
            <person name="Sun H."/>
            <person name="LaButti K.M."/>
            <person name="Schmutz J."/>
            <person name="Jabbour D."/>
            <person name="Luo H."/>
            <person name="Baker S.E."/>
            <person name="Pisabarro A.G."/>
            <person name="Walton J.D."/>
            <person name="Blanchette R.A."/>
            <person name="Henrissat B."/>
            <person name="Martin F."/>
            <person name="Cullen D."/>
            <person name="Hibbett D.S."/>
            <person name="Grigoriev I.V."/>
        </authorList>
    </citation>
    <scope>NUCLEOTIDE SEQUENCE [LARGE SCALE GENOMIC DNA]</scope>
    <source>
        <strain evidence="3">FD-172 SS1</strain>
    </source>
</reference>
<keyword evidence="3" id="KW-1185">Reference proteome</keyword>
<dbReference type="SUPFAM" id="SSF52047">
    <property type="entry name" value="RNI-like"/>
    <property type="match status" value="1"/>
</dbReference>
<dbReference type="OrthoDB" id="8048523at2759"/>
<evidence type="ECO:0000256" key="1">
    <source>
        <dbReference type="SAM" id="MobiDB-lite"/>
    </source>
</evidence>
<dbReference type="HOGENOM" id="CLU_739641_0_0_1"/>
<dbReference type="EMBL" id="KL198036">
    <property type="protein sequence ID" value="KDQ14655.1"/>
    <property type="molecule type" value="Genomic_DNA"/>
</dbReference>
<feature type="region of interest" description="Disordered" evidence="1">
    <location>
        <begin position="1"/>
        <end position="32"/>
    </location>
</feature>
<gene>
    <name evidence="2" type="ORF">BOTBODRAFT_337970</name>
</gene>
<evidence type="ECO:0000313" key="3">
    <source>
        <dbReference type="Proteomes" id="UP000027195"/>
    </source>
</evidence>
<protein>
    <submittedName>
        <fullName evidence="2">Uncharacterized protein</fullName>
    </submittedName>
</protein>
<dbReference type="InParanoid" id="A0A067MIU8"/>
<proteinExistence type="predicted"/>
<sequence length="374" mass="42799">MNKMTLSQRLSVEALKTSSSPSKTSVIGDRRASRGSNQNIAPIHQVSSDILFVIFQYAKFDLDDFDASLCYVHQDVWKPFHFLSSISLVCRSWREFVRSCPTLWTLLPPPSSTPYIHLFLERSKTAPLAIGFFVTNKRVPHFPQYTTLLLPHLHRLKACMLGFEEPIRAEDAARFLCLTSAPQLELLELRCENRRPDWFLHPDGIKISQPLFAGHTPRLRSLALHGVHVPLSASIFTGLTSLILSHVVYTEPDSVYQLTRILKLSPHLTDLRFHYPQFPVIIPDEAHSCGAVNLPHLETLHVFFRRAEQLGPPHSLPHYHLPYLLPCGFGEPDLWRRFARVYSPTVGRPVEPSRPAQYRQARYFPLALYWTSPP</sequence>
<organism evidence="2 3">
    <name type="scientific">Botryobasidium botryosum (strain FD-172 SS1)</name>
    <dbReference type="NCBI Taxonomy" id="930990"/>
    <lineage>
        <taxon>Eukaryota</taxon>
        <taxon>Fungi</taxon>
        <taxon>Dikarya</taxon>
        <taxon>Basidiomycota</taxon>
        <taxon>Agaricomycotina</taxon>
        <taxon>Agaricomycetes</taxon>
        <taxon>Cantharellales</taxon>
        <taxon>Botryobasidiaceae</taxon>
        <taxon>Botryobasidium</taxon>
    </lineage>
</organism>
<dbReference type="AlphaFoldDB" id="A0A067MIU8"/>
<feature type="compositionally biased region" description="Polar residues" evidence="1">
    <location>
        <begin position="1"/>
        <end position="25"/>
    </location>
</feature>
<evidence type="ECO:0000313" key="2">
    <source>
        <dbReference type="EMBL" id="KDQ14655.1"/>
    </source>
</evidence>
<dbReference type="Proteomes" id="UP000027195">
    <property type="component" value="Unassembled WGS sequence"/>
</dbReference>
<accession>A0A067MIU8</accession>
<name>A0A067MIU8_BOTB1</name>
<dbReference type="Gene3D" id="1.20.1280.50">
    <property type="match status" value="1"/>
</dbReference>